<keyword evidence="7" id="KW-1185">Reference proteome</keyword>
<comment type="similarity">
    <text evidence="1 4">Belongs to the cyclophilin-type PPIase family.</text>
</comment>
<keyword evidence="3 4" id="KW-0413">Isomerase</keyword>
<dbReference type="PANTHER" id="PTHR45625">
    <property type="entry name" value="PEPTIDYL-PROLYL CIS-TRANS ISOMERASE-RELATED"/>
    <property type="match status" value="1"/>
</dbReference>
<evidence type="ECO:0000313" key="7">
    <source>
        <dbReference type="Proteomes" id="UP000193900"/>
    </source>
</evidence>
<dbReference type="Pfam" id="PF00160">
    <property type="entry name" value="Pro_isomerase"/>
    <property type="match status" value="1"/>
</dbReference>
<proteinExistence type="inferred from homology"/>
<accession>A0A1Y5T508</accession>
<evidence type="ECO:0000259" key="5">
    <source>
        <dbReference type="PROSITE" id="PS50072"/>
    </source>
</evidence>
<dbReference type="InterPro" id="IPR029000">
    <property type="entry name" value="Cyclophilin-like_dom_sf"/>
</dbReference>
<dbReference type="Gene3D" id="2.40.100.10">
    <property type="entry name" value="Cyclophilin-like"/>
    <property type="match status" value="1"/>
</dbReference>
<dbReference type="PRINTS" id="PR00153">
    <property type="entry name" value="CSAPPISMRASE"/>
</dbReference>
<evidence type="ECO:0000256" key="2">
    <source>
        <dbReference type="ARBA" id="ARBA00023110"/>
    </source>
</evidence>
<reference evidence="6 7" key="1">
    <citation type="submission" date="2017-03" db="EMBL/GenBank/DDBJ databases">
        <authorList>
            <person name="Afonso C.L."/>
            <person name="Miller P.J."/>
            <person name="Scott M.A."/>
            <person name="Spackman E."/>
            <person name="Goraichik I."/>
            <person name="Dimitrov K.M."/>
            <person name="Suarez D.L."/>
            <person name="Swayne D.E."/>
        </authorList>
    </citation>
    <scope>NUCLEOTIDE SEQUENCE [LARGE SCALE GENOMIC DNA]</scope>
    <source>
        <strain evidence="6 7">CECT 7023</strain>
    </source>
</reference>
<dbReference type="EC" id="5.2.1.8" evidence="4"/>
<dbReference type="GO" id="GO:0006457">
    <property type="term" value="P:protein folding"/>
    <property type="evidence" value="ECO:0007669"/>
    <property type="project" value="InterPro"/>
</dbReference>
<protein>
    <recommendedName>
        <fullName evidence="4">Peptidyl-prolyl cis-trans isomerase</fullName>
        <shortName evidence="4">PPIase</shortName>
        <ecNumber evidence="4">5.2.1.8</ecNumber>
    </recommendedName>
</protein>
<name>A0A1Y5T508_9RHOB</name>
<dbReference type="AlphaFoldDB" id="A0A1Y5T508"/>
<evidence type="ECO:0000313" key="6">
    <source>
        <dbReference type="EMBL" id="SLN54289.1"/>
    </source>
</evidence>
<dbReference type="Proteomes" id="UP000193900">
    <property type="component" value="Unassembled WGS sequence"/>
</dbReference>
<dbReference type="InterPro" id="IPR020892">
    <property type="entry name" value="Cyclophilin-type_PPIase_CS"/>
</dbReference>
<dbReference type="GO" id="GO:0003755">
    <property type="term" value="F:peptidyl-prolyl cis-trans isomerase activity"/>
    <property type="evidence" value="ECO:0007669"/>
    <property type="project" value="UniProtKB-UniRule"/>
</dbReference>
<sequence>MPNRLILGALILIGALFAVYVFLPDRVAEVTPPAITGDVAAPAGGAPGPYMVLTVAGEAEGEIVVDLNEEAAPQHAERLETLAREGAYDDVVFHRVIDGFMAQTGDVEYGRVGGDMRRAGGGGSDRPDLPAEFSSIPFQRGVVGMARSTDPDSANSQFFLMFGAAPHLDGQYTVVGQVTEGMEVVDAIKRGDGGNGAVTGTPDRIVSATIRE</sequence>
<keyword evidence="2 4" id="KW-0697">Rotamase</keyword>
<gene>
    <name evidence="6" type="ORF">ROA7023_02423</name>
</gene>
<evidence type="ECO:0000256" key="3">
    <source>
        <dbReference type="ARBA" id="ARBA00023235"/>
    </source>
</evidence>
<evidence type="ECO:0000256" key="4">
    <source>
        <dbReference type="RuleBase" id="RU363019"/>
    </source>
</evidence>
<dbReference type="OrthoDB" id="9807797at2"/>
<dbReference type="PROSITE" id="PS00170">
    <property type="entry name" value="CSA_PPIASE_1"/>
    <property type="match status" value="1"/>
</dbReference>
<dbReference type="PANTHER" id="PTHR45625:SF4">
    <property type="entry name" value="PEPTIDYLPROLYL ISOMERASE DOMAIN AND WD REPEAT-CONTAINING PROTEIN 1"/>
    <property type="match status" value="1"/>
</dbReference>
<dbReference type="PROSITE" id="PS50072">
    <property type="entry name" value="CSA_PPIASE_2"/>
    <property type="match status" value="1"/>
</dbReference>
<dbReference type="EMBL" id="FWFZ01000011">
    <property type="protein sequence ID" value="SLN54289.1"/>
    <property type="molecule type" value="Genomic_DNA"/>
</dbReference>
<comment type="function">
    <text evidence="4">PPIases accelerate the folding of proteins. It catalyzes the cis-trans isomerization of proline imidic peptide bonds in oligopeptides.</text>
</comment>
<feature type="domain" description="PPIase cyclophilin-type" evidence="5">
    <location>
        <begin position="50"/>
        <end position="206"/>
    </location>
</feature>
<comment type="catalytic activity">
    <reaction evidence="4">
        <text>[protein]-peptidylproline (omega=180) = [protein]-peptidylproline (omega=0)</text>
        <dbReference type="Rhea" id="RHEA:16237"/>
        <dbReference type="Rhea" id="RHEA-COMP:10747"/>
        <dbReference type="Rhea" id="RHEA-COMP:10748"/>
        <dbReference type="ChEBI" id="CHEBI:83833"/>
        <dbReference type="ChEBI" id="CHEBI:83834"/>
        <dbReference type="EC" id="5.2.1.8"/>
    </reaction>
</comment>
<evidence type="ECO:0000256" key="1">
    <source>
        <dbReference type="ARBA" id="ARBA00007365"/>
    </source>
</evidence>
<dbReference type="InterPro" id="IPR002130">
    <property type="entry name" value="Cyclophilin-type_PPIase_dom"/>
</dbReference>
<dbReference type="CDD" id="cd00317">
    <property type="entry name" value="cyclophilin"/>
    <property type="match status" value="1"/>
</dbReference>
<organism evidence="6 7">
    <name type="scientific">Roseisalinus antarcticus</name>
    <dbReference type="NCBI Taxonomy" id="254357"/>
    <lineage>
        <taxon>Bacteria</taxon>
        <taxon>Pseudomonadati</taxon>
        <taxon>Pseudomonadota</taxon>
        <taxon>Alphaproteobacteria</taxon>
        <taxon>Rhodobacterales</taxon>
        <taxon>Roseobacteraceae</taxon>
        <taxon>Roseisalinus</taxon>
    </lineage>
</organism>
<dbReference type="SUPFAM" id="SSF50891">
    <property type="entry name" value="Cyclophilin-like"/>
    <property type="match status" value="1"/>
</dbReference>
<dbReference type="InterPro" id="IPR044666">
    <property type="entry name" value="Cyclophilin_A-like"/>
</dbReference>